<name>Q8R6Y7_CALS4</name>
<sequence>MLSKKEDARHQIEFVSIDQLVPQDHLLRKIEKVIDFSFIYDLVKDKYSEGHGRPSIDPVVLIKILFIQYLFGIPSMRRTIAEIKTNVAYRWFLGYGLTEEIPHFSTFSQNYIRRFKGTDIFEKIFTKILEEAIKHGLVNAEEVFIDSTHVKASANKKKYTKEIVEQEARTYQEKLEEEINKDREAHGKKPLKKIKKIKTKEVKVSKTDPDSGMLNKNGKEKIFAYSFHTACDKNGFVLGVKVTAANVHDSVMFQEVLEEVEKRVRKPKAIAVDAGYKNPYILKTIFDRQIIPAVPYTRPKTKDGFMKKHEFVYDEYYDCYICPQNEILTYVTTNREGYREYKSNPEKCKNCPLREKCTQSKDYTKRIFRHIWEGYVEEAEHLRHTPYCKEVYERRKETIERVFADLKEKHGLRWTTLRGKEKLSMQAMLVFAAMNLKKMALWLWRKGKGPFDISKLYPLFGVLKKILSRYIQPLLSVLRKQGLKFCFVNKLQASLLKEKLLMFLAYLRGIETRMGYTLPQPVEIEFLAYLRGIETVQILQLYFKYKSVFSLPKRD</sequence>
<dbReference type="InterPro" id="IPR047629">
    <property type="entry name" value="IS1182_transpos"/>
</dbReference>
<dbReference type="Pfam" id="PF05598">
    <property type="entry name" value="DUF772"/>
    <property type="match status" value="1"/>
</dbReference>
<feature type="coiled-coil region" evidence="1">
    <location>
        <begin position="149"/>
        <end position="181"/>
    </location>
</feature>
<dbReference type="NCBIfam" id="NF033551">
    <property type="entry name" value="transpos_IS1182"/>
    <property type="match status" value="1"/>
</dbReference>
<organism evidence="4 5">
    <name type="scientific">Caldanaerobacter subterraneus subsp. tengcongensis (strain DSM 15242 / JCM 11007 / NBRC 100824 / MB4)</name>
    <name type="common">Thermoanaerobacter tengcongensis</name>
    <dbReference type="NCBI Taxonomy" id="273068"/>
    <lineage>
        <taxon>Bacteria</taxon>
        <taxon>Bacillati</taxon>
        <taxon>Bacillota</taxon>
        <taxon>Clostridia</taxon>
        <taxon>Thermoanaerobacterales</taxon>
        <taxon>Thermoanaerobacteraceae</taxon>
        <taxon>Caldanaerobacter</taxon>
    </lineage>
</organism>
<dbReference type="KEGG" id="tte:TTE2646"/>
<dbReference type="eggNOG" id="COG3039">
    <property type="taxonomic scope" value="Bacteria"/>
</dbReference>
<keyword evidence="5" id="KW-1185">Reference proteome</keyword>
<evidence type="ECO:0000259" key="2">
    <source>
        <dbReference type="Pfam" id="PF05598"/>
    </source>
</evidence>
<dbReference type="Proteomes" id="UP000000555">
    <property type="component" value="Chromosome"/>
</dbReference>
<proteinExistence type="predicted"/>
<dbReference type="PANTHER" id="PTHR33408">
    <property type="entry name" value="TRANSPOSASE"/>
    <property type="match status" value="1"/>
</dbReference>
<dbReference type="PANTHER" id="PTHR33408:SF2">
    <property type="entry name" value="TRANSPOSASE DDE DOMAIN-CONTAINING PROTEIN"/>
    <property type="match status" value="1"/>
</dbReference>
<dbReference type="HOGENOM" id="CLU_021293_2_3_9"/>
<dbReference type="Pfam" id="PF13751">
    <property type="entry name" value="DDE_Tnp_1_6"/>
    <property type="match status" value="1"/>
</dbReference>
<dbReference type="EMBL" id="AE008691">
    <property type="protein sequence ID" value="AAM25765.1"/>
    <property type="molecule type" value="Genomic_DNA"/>
</dbReference>
<dbReference type="InterPro" id="IPR008490">
    <property type="entry name" value="Transposase_InsH_N"/>
</dbReference>
<evidence type="ECO:0000313" key="5">
    <source>
        <dbReference type="Proteomes" id="UP000000555"/>
    </source>
</evidence>
<dbReference type="InterPro" id="IPR025668">
    <property type="entry name" value="Tnp_DDE_dom"/>
</dbReference>
<dbReference type="AlphaFoldDB" id="Q8R6Y7"/>
<reference evidence="4 5" key="1">
    <citation type="journal article" date="2002" name="Genome Res.">
        <title>A complete sequence of the T. tengcongensis genome.</title>
        <authorList>
            <person name="Bao Q."/>
            <person name="Tian Y."/>
            <person name="Li W."/>
            <person name="Xu Z."/>
            <person name="Xuan Z."/>
            <person name="Hu S."/>
            <person name="Dong W."/>
            <person name="Yang J."/>
            <person name="Chen Y."/>
            <person name="Xue Y."/>
            <person name="Xu Y."/>
            <person name="Lai X."/>
            <person name="Huang L."/>
            <person name="Dong X."/>
            <person name="Ma Y."/>
            <person name="Ling L."/>
            <person name="Tan H."/>
            <person name="Chen R."/>
            <person name="Wang J."/>
            <person name="Yu J."/>
            <person name="Yang H."/>
        </authorList>
    </citation>
    <scope>NUCLEOTIDE SEQUENCE [LARGE SCALE GENOMIC DNA]</scope>
    <source>
        <strain evidence="5">DSM 15242 / JCM 11007 / NBRC 100824 / MB4</strain>
    </source>
</reference>
<evidence type="ECO:0000256" key="1">
    <source>
        <dbReference type="SAM" id="Coils"/>
    </source>
</evidence>
<feature type="domain" description="Transposase InsH N-terminal" evidence="2">
    <location>
        <begin position="16"/>
        <end position="111"/>
    </location>
</feature>
<gene>
    <name evidence="4" type="ordered locus">TTE2646</name>
</gene>
<evidence type="ECO:0000259" key="3">
    <source>
        <dbReference type="Pfam" id="PF13751"/>
    </source>
</evidence>
<evidence type="ECO:0000313" key="4">
    <source>
        <dbReference type="EMBL" id="AAM25765.1"/>
    </source>
</evidence>
<protein>
    <submittedName>
        <fullName evidence="4">Transposase</fullName>
    </submittedName>
</protein>
<feature type="domain" description="Transposase DDE" evidence="3">
    <location>
        <begin position="321"/>
        <end position="440"/>
    </location>
</feature>
<accession>Q8R6Y7</accession>
<keyword evidence="1" id="KW-0175">Coiled coil</keyword>